<dbReference type="PANTHER" id="PTHR30096:SF0">
    <property type="entry name" value="4,5-DOPA DIOXYGENASE EXTRADIOL-LIKE PROTEIN"/>
    <property type="match status" value="1"/>
</dbReference>
<dbReference type="CDD" id="cd07363">
    <property type="entry name" value="45_DOPA_Dioxygenase"/>
    <property type="match status" value="1"/>
</dbReference>
<dbReference type="Gene3D" id="3.40.830.10">
    <property type="entry name" value="LigB-like"/>
    <property type="match status" value="1"/>
</dbReference>
<evidence type="ECO:0000256" key="2">
    <source>
        <dbReference type="ARBA" id="ARBA00007581"/>
    </source>
</evidence>
<keyword evidence="4" id="KW-0862">Zinc</keyword>
<comment type="cofactor">
    <cofactor evidence="1">
        <name>Zn(2+)</name>
        <dbReference type="ChEBI" id="CHEBI:29105"/>
    </cofactor>
</comment>
<keyword evidence="7" id="KW-0223">Dioxygenase</keyword>
<dbReference type="GO" id="GO:0008270">
    <property type="term" value="F:zinc ion binding"/>
    <property type="evidence" value="ECO:0007669"/>
    <property type="project" value="InterPro"/>
</dbReference>
<keyword evidence="8" id="KW-1185">Reference proteome</keyword>
<keyword evidence="5" id="KW-0560">Oxidoreductase</keyword>
<protein>
    <submittedName>
        <fullName evidence="7">Dioxygenase</fullName>
    </submittedName>
</protein>
<sequence>MSPLPTLFVSHGSPMFALEPGIAGRELRALTDALPRPEVIVIASPHWMAPRVSVTAAPRPETIHDFGGFPRALYELSYPAPGSPDWARRVLDTLAEAGITAHADETRGLDHGAWVPLMFMYPDADIPVLQISLHPHFTPAHHYRLGRALAPLRQQGALIVGSGSLTHNLHEFRSDHGPTQAYVEAFADWIATTLAAGDTAALLDYRARAPHAERAHPTDEHLLPLMFALGAAGDDWRARRIAGDDVRYGMLAMDAYVFEH</sequence>
<dbReference type="InterPro" id="IPR014436">
    <property type="entry name" value="Extradiol_dOase_DODA"/>
</dbReference>
<evidence type="ECO:0000259" key="6">
    <source>
        <dbReference type="Pfam" id="PF02900"/>
    </source>
</evidence>
<dbReference type="PANTHER" id="PTHR30096">
    <property type="entry name" value="4,5-DOPA DIOXYGENASE EXTRADIOL-LIKE PROTEIN"/>
    <property type="match status" value="1"/>
</dbReference>
<dbReference type="RefSeq" id="WP_094267651.1">
    <property type="nucleotide sequence ID" value="NZ_NOIH01000007.1"/>
</dbReference>
<evidence type="ECO:0000256" key="1">
    <source>
        <dbReference type="ARBA" id="ARBA00001947"/>
    </source>
</evidence>
<dbReference type="Pfam" id="PF02900">
    <property type="entry name" value="LigB"/>
    <property type="match status" value="1"/>
</dbReference>
<dbReference type="SUPFAM" id="SSF53213">
    <property type="entry name" value="LigB-like"/>
    <property type="match status" value="1"/>
</dbReference>
<evidence type="ECO:0000256" key="4">
    <source>
        <dbReference type="ARBA" id="ARBA00022833"/>
    </source>
</evidence>
<comment type="caution">
    <text evidence="7">The sequence shown here is derived from an EMBL/GenBank/DDBJ whole genome shotgun (WGS) entry which is preliminary data.</text>
</comment>
<keyword evidence="3" id="KW-0479">Metal-binding</keyword>
<dbReference type="OrthoDB" id="9790889at2"/>
<reference evidence="7 8" key="1">
    <citation type="submission" date="2017-07" db="EMBL/GenBank/DDBJ databases">
        <title>Thauera sp. KNDSS-Mac4 genome sequence and assembly.</title>
        <authorList>
            <person name="Mayilraj S."/>
        </authorList>
    </citation>
    <scope>NUCLEOTIDE SEQUENCE [LARGE SCALE GENOMIC DNA]</scope>
    <source>
        <strain evidence="7 8">KNDSS-Mac4</strain>
    </source>
</reference>
<evidence type="ECO:0000313" key="7">
    <source>
        <dbReference type="EMBL" id="OYD54413.1"/>
    </source>
</evidence>
<evidence type="ECO:0000256" key="5">
    <source>
        <dbReference type="ARBA" id="ARBA00023002"/>
    </source>
</evidence>
<dbReference type="EMBL" id="NOIH01000007">
    <property type="protein sequence ID" value="OYD54413.1"/>
    <property type="molecule type" value="Genomic_DNA"/>
</dbReference>
<feature type="domain" description="Extradiol ring-cleavage dioxygenase class III enzyme subunit B" evidence="6">
    <location>
        <begin position="34"/>
        <end position="247"/>
    </location>
</feature>
<dbReference type="GO" id="GO:0008198">
    <property type="term" value="F:ferrous iron binding"/>
    <property type="evidence" value="ECO:0007669"/>
    <property type="project" value="InterPro"/>
</dbReference>
<dbReference type="Proteomes" id="UP000215181">
    <property type="component" value="Unassembled WGS sequence"/>
</dbReference>
<evidence type="ECO:0000313" key="8">
    <source>
        <dbReference type="Proteomes" id="UP000215181"/>
    </source>
</evidence>
<dbReference type="InterPro" id="IPR004183">
    <property type="entry name" value="Xdiol_dOase_suB"/>
</dbReference>
<name>A0A235F058_9RHOO</name>
<dbReference type="AlphaFoldDB" id="A0A235F058"/>
<organism evidence="7 8">
    <name type="scientific">Thauera propionica</name>
    <dbReference type="NCBI Taxonomy" id="2019431"/>
    <lineage>
        <taxon>Bacteria</taxon>
        <taxon>Pseudomonadati</taxon>
        <taxon>Pseudomonadota</taxon>
        <taxon>Betaproteobacteria</taxon>
        <taxon>Rhodocyclales</taxon>
        <taxon>Zoogloeaceae</taxon>
        <taxon>Thauera</taxon>
    </lineage>
</organism>
<proteinExistence type="inferred from homology"/>
<dbReference type="PIRSF" id="PIRSF006157">
    <property type="entry name" value="Doxgns_DODA"/>
    <property type="match status" value="1"/>
</dbReference>
<gene>
    <name evidence="7" type="ORF">CGK74_06310</name>
</gene>
<dbReference type="GO" id="GO:0016702">
    <property type="term" value="F:oxidoreductase activity, acting on single donors with incorporation of molecular oxygen, incorporation of two atoms of oxygen"/>
    <property type="evidence" value="ECO:0007669"/>
    <property type="project" value="UniProtKB-ARBA"/>
</dbReference>
<comment type="similarity">
    <text evidence="2">Belongs to the DODA-type extradiol aromatic ring-opening dioxygenase family.</text>
</comment>
<accession>A0A235F058</accession>
<evidence type="ECO:0000256" key="3">
    <source>
        <dbReference type="ARBA" id="ARBA00022723"/>
    </source>
</evidence>